<evidence type="ECO:0000313" key="5">
    <source>
        <dbReference type="Proteomes" id="UP000078240"/>
    </source>
</evidence>
<comment type="caution">
    <text evidence="3">The sequence shown here is derived from an EMBL/GenBank/DDBJ whole genome shotgun (WGS) entry which is preliminary data.</text>
</comment>
<dbReference type="Proteomes" id="UP001287286">
    <property type="component" value="Unassembled WGS sequence"/>
</dbReference>
<evidence type="ECO:0000256" key="1">
    <source>
        <dbReference type="SAM" id="SignalP"/>
    </source>
</evidence>
<evidence type="ECO:0000313" key="4">
    <source>
        <dbReference type="EMBL" id="OAQ81321.1"/>
    </source>
</evidence>
<dbReference type="AlphaFoldDB" id="A0A179GD05"/>
<dbReference type="Proteomes" id="UP000078340">
    <property type="component" value="Unassembled WGS sequence"/>
</dbReference>
<keyword evidence="1" id="KW-0732">Signal</keyword>
<dbReference type="Proteomes" id="UP000078240">
    <property type="component" value="Unassembled WGS sequence"/>
</dbReference>
<reference evidence="2 6" key="3">
    <citation type="journal article" date="2024" name="Microbiol. Resour. Announc.">
        <title>Genome annotations for the ascomycete fungi Trichoderma harzianum, Trichoderma aggressivum, and Purpureocillium lilacinum.</title>
        <authorList>
            <person name="Beijen E.P.W."/>
            <person name="Ohm R.A."/>
        </authorList>
    </citation>
    <scope>NUCLEOTIDE SEQUENCE [LARGE SCALE GENOMIC DNA]</scope>
    <source>
        <strain evidence="2 6">CBS 150709</strain>
    </source>
</reference>
<proteinExistence type="predicted"/>
<reference evidence="2" key="2">
    <citation type="submission" date="2023-11" db="EMBL/GenBank/DDBJ databases">
        <authorList>
            <person name="Beijen E."/>
            <person name="Ohm R.A."/>
        </authorList>
    </citation>
    <scope>NUCLEOTIDE SEQUENCE</scope>
    <source>
        <strain evidence="2">CBS 150709</strain>
    </source>
</reference>
<sequence>MRALAILALATSAIAAVIPRNATEGVYVVALDEFGNEIHKRISEPLHSAPEARSLLDGDDELYGRDDWLANENTPTYSTYCGCGFKLNTKDTDAAVADLRKQAGFGTWYPHTAMYSVRGSTVAFMCKRGDGKGWGSSSHIGKLLKQATSACGSYVPGTAHQNQGNDGTTTSNIGIMRWYAGLDFCGKAEGAGDHSC</sequence>
<dbReference type="EMBL" id="JAWRVI010000017">
    <property type="protein sequence ID" value="KAK4089991.1"/>
    <property type="molecule type" value="Genomic_DNA"/>
</dbReference>
<protein>
    <submittedName>
        <fullName evidence="3">Uncharacterized protein</fullName>
    </submittedName>
</protein>
<evidence type="ECO:0000313" key="6">
    <source>
        <dbReference type="Proteomes" id="UP001287286"/>
    </source>
</evidence>
<dbReference type="OrthoDB" id="5006988at2759"/>
<dbReference type="RefSeq" id="XP_018175165.1">
    <property type="nucleotide sequence ID" value="XM_018326845.1"/>
</dbReference>
<dbReference type="STRING" id="33203.A0A179GD05"/>
<dbReference type="GeneID" id="28891894"/>
<gene>
    <name evidence="2" type="ORF">Purlil1_5617</name>
    <name evidence="3" type="ORF">VFPBJ_09668</name>
    <name evidence="4" type="ORF">VFPFJ_09776</name>
</gene>
<evidence type="ECO:0000313" key="3">
    <source>
        <dbReference type="EMBL" id="OAQ75695.1"/>
    </source>
</evidence>
<accession>A0A179GD05</accession>
<dbReference type="EMBL" id="LSBH01000008">
    <property type="protein sequence ID" value="OAQ75695.1"/>
    <property type="molecule type" value="Genomic_DNA"/>
</dbReference>
<evidence type="ECO:0000313" key="2">
    <source>
        <dbReference type="EMBL" id="KAK4089991.1"/>
    </source>
</evidence>
<reference evidence="3 5" key="1">
    <citation type="submission" date="2016-01" db="EMBL/GenBank/DDBJ databases">
        <title>Biosynthesis of antibiotic leucinostatins and their inhibition on Phytophthora in bio-control Purpureocillium lilacinum.</title>
        <authorList>
            <person name="Wang G."/>
            <person name="Liu Z."/>
            <person name="Lin R."/>
            <person name="Li E."/>
            <person name="Mao Z."/>
            <person name="Ling J."/>
            <person name="Yin W."/>
            <person name="Xie B."/>
        </authorList>
    </citation>
    <scope>NUCLEOTIDE SEQUENCE [LARGE SCALE GENOMIC DNA]</scope>
    <source>
        <strain evidence="3">PLBJ-1</strain>
        <strain evidence="4">PLFJ-1</strain>
    </source>
</reference>
<name>A0A179GD05_PURLI</name>
<feature type="chain" id="PRO_5011877969" evidence="1">
    <location>
        <begin position="16"/>
        <end position="196"/>
    </location>
</feature>
<keyword evidence="6" id="KW-1185">Reference proteome</keyword>
<feature type="signal peptide" evidence="1">
    <location>
        <begin position="1"/>
        <end position="15"/>
    </location>
</feature>
<dbReference type="EMBL" id="LSBI01000009">
    <property type="protein sequence ID" value="OAQ81321.1"/>
    <property type="molecule type" value="Genomic_DNA"/>
</dbReference>
<dbReference type="OMA" id="TQAWYSI"/>
<dbReference type="KEGG" id="plj:28891894"/>
<organism evidence="3 5">
    <name type="scientific">Purpureocillium lilacinum</name>
    <name type="common">Paecilomyces lilacinus</name>
    <dbReference type="NCBI Taxonomy" id="33203"/>
    <lineage>
        <taxon>Eukaryota</taxon>
        <taxon>Fungi</taxon>
        <taxon>Dikarya</taxon>
        <taxon>Ascomycota</taxon>
        <taxon>Pezizomycotina</taxon>
        <taxon>Sordariomycetes</taxon>
        <taxon>Hypocreomycetidae</taxon>
        <taxon>Hypocreales</taxon>
        <taxon>Ophiocordycipitaceae</taxon>
        <taxon>Purpureocillium</taxon>
    </lineage>
</organism>